<reference evidence="1" key="1">
    <citation type="submission" date="2022-04" db="EMBL/GenBank/DDBJ databases">
        <title>Genome of the entomopathogenic fungus Entomophthora muscae.</title>
        <authorList>
            <person name="Elya C."/>
            <person name="Lovett B.R."/>
            <person name="Lee E."/>
            <person name="Macias A.M."/>
            <person name="Hajek A.E."/>
            <person name="De Bivort B.L."/>
            <person name="Kasson M.T."/>
            <person name="De Fine Licht H.H."/>
            <person name="Stajich J.E."/>
        </authorList>
    </citation>
    <scope>NUCLEOTIDE SEQUENCE</scope>
    <source>
        <strain evidence="1">Berkeley</strain>
    </source>
</reference>
<gene>
    <name evidence="1" type="ORF">DSO57_1038228</name>
</gene>
<sequence length="137" mass="14765">MKLGVLFAAGSLVELSLAGFLTPGLQGGLQRRDEEEEELPKFRAEDLPGFLAKEYKDGVDPEAPTARPEQCKNGGCLRSLPVEYHGLVNPNLKPELRSGPIDEEGPIAEDVGDGNYLATVPIVGSLMRMLGLDKGIY</sequence>
<comment type="caution">
    <text evidence="1">The sequence shown here is derived from an EMBL/GenBank/DDBJ whole genome shotgun (WGS) entry which is preliminary data.</text>
</comment>
<name>A0ACC2SYX4_9FUNG</name>
<keyword evidence="2" id="KW-1185">Reference proteome</keyword>
<dbReference type="EMBL" id="QTSX02004015">
    <property type="protein sequence ID" value="KAJ9067537.1"/>
    <property type="molecule type" value="Genomic_DNA"/>
</dbReference>
<organism evidence="1 2">
    <name type="scientific">Entomophthora muscae</name>
    <dbReference type="NCBI Taxonomy" id="34485"/>
    <lineage>
        <taxon>Eukaryota</taxon>
        <taxon>Fungi</taxon>
        <taxon>Fungi incertae sedis</taxon>
        <taxon>Zoopagomycota</taxon>
        <taxon>Entomophthoromycotina</taxon>
        <taxon>Entomophthoromycetes</taxon>
        <taxon>Entomophthorales</taxon>
        <taxon>Entomophthoraceae</taxon>
        <taxon>Entomophthora</taxon>
    </lineage>
</organism>
<evidence type="ECO:0000313" key="1">
    <source>
        <dbReference type="EMBL" id="KAJ9067537.1"/>
    </source>
</evidence>
<evidence type="ECO:0000313" key="2">
    <source>
        <dbReference type="Proteomes" id="UP001165960"/>
    </source>
</evidence>
<proteinExistence type="predicted"/>
<protein>
    <submittedName>
        <fullName evidence="1">Uncharacterized protein</fullName>
    </submittedName>
</protein>
<accession>A0ACC2SYX4</accession>
<dbReference type="Proteomes" id="UP001165960">
    <property type="component" value="Unassembled WGS sequence"/>
</dbReference>